<evidence type="ECO:0000256" key="1">
    <source>
        <dbReference type="SAM" id="MobiDB-lite"/>
    </source>
</evidence>
<evidence type="ECO:0000313" key="4">
    <source>
        <dbReference type="Proteomes" id="UP000294847"/>
    </source>
</evidence>
<dbReference type="OMA" id="PALTSIW"/>
<feature type="region of interest" description="Disordered" evidence="1">
    <location>
        <begin position="198"/>
        <end position="225"/>
    </location>
</feature>
<sequence length="246" mass="25160">MRLIPILLAGCLTGAQAQVALPTALPALTSIWFPEDIPGGPFPSKLEANVFIGNPGTTTWSFTTETTVAGATTTSDAPEPYWNSLGLKYASEGRVLTMDYTGGHALMHPQSDSTTAESGSTTWTGVRYETFMRVQCTSIVGAPSALCDGSYGSVLRTISSISPGGTTFTGTTVGFGLTTPAITQRLTALPVTVTKGPLATVTSTPTPTQTPKTTSSSTGGGSPRVTQQAGAFAGAAVLVGGALMLY</sequence>
<dbReference type="VEuPathDB" id="FungiDB:M_BR32_EuGene_00098491"/>
<reference evidence="3 4" key="1">
    <citation type="journal article" date="2019" name="Mol. Biol. Evol.">
        <title>Blast fungal genomes show frequent chromosomal changes, gene gains and losses, and effector gene turnover.</title>
        <authorList>
            <person name="Gomez Luciano L.B."/>
            <person name="Jason Tsai I."/>
            <person name="Chuma I."/>
            <person name="Tosa Y."/>
            <person name="Chen Y.H."/>
            <person name="Li J.Y."/>
            <person name="Li M.Y."/>
            <person name="Jade Lu M.Y."/>
            <person name="Nakayashiki H."/>
            <person name="Li W.H."/>
        </authorList>
    </citation>
    <scope>NUCLEOTIDE SEQUENCE [LARGE SCALE GENOMIC DNA]</scope>
    <source>
        <strain evidence="3">MZ5-1-6</strain>
    </source>
</reference>
<evidence type="ECO:0000313" key="3">
    <source>
        <dbReference type="EMBL" id="QBZ64121.1"/>
    </source>
</evidence>
<dbReference type="EMBL" id="CP034209">
    <property type="protein sequence ID" value="QBZ64121.1"/>
    <property type="molecule type" value="Genomic_DNA"/>
</dbReference>
<feature type="signal peptide" evidence="2">
    <location>
        <begin position="1"/>
        <end position="17"/>
    </location>
</feature>
<organism evidence="3 4">
    <name type="scientific">Pyricularia oryzae</name>
    <name type="common">Rice blast fungus</name>
    <name type="synonym">Magnaporthe oryzae</name>
    <dbReference type="NCBI Taxonomy" id="318829"/>
    <lineage>
        <taxon>Eukaryota</taxon>
        <taxon>Fungi</taxon>
        <taxon>Dikarya</taxon>
        <taxon>Ascomycota</taxon>
        <taxon>Pezizomycotina</taxon>
        <taxon>Sordariomycetes</taxon>
        <taxon>Sordariomycetidae</taxon>
        <taxon>Magnaporthales</taxon>
        <taxon>Pyriculariaceae</taxon>
        <taxon>Pyricularia</taxon>
    </lineage>
</organism>
<feature type="chain" id="PRO_5044300131" evidence="2">
    <location>
        <begin position="18"/>
        <end position="246"/>
    </location>
</feature>
<keyword evidence="2" id="KW-0732">Signal</keyword>
<proteinExistence type="predicted"/>
<evidence type="ECO:0000256" key="2">
    <source>
        <dbReference type="SAM" id="SignalP"/>
    </source>
</evidence>
<gene>
    <name evidence="3" type="ORF">PoMZ_05813</name>
</gene>
<name>A0A4P7NP69_PYROR</name>
<dbReference type="Proteomes" id="UP000294847">
    <property type="component" value="Chromosome 6"/>
</dbReference>
<dbReference type="AlphaFoldDB" id="A0A4P7NP69"/>
<accession>A0A4P7NP69</accession>
<protein>
    <submittedName>
        <fullName evidence="3">Uncharacterized protein</fullName>
    </submittedName>
</protein>
<feature type="compositionally biased region" description="Low complexity" evidence="1">
    <location>
        <begin position="200"/>
        <end position="217"/>
    </location>
</feature>